<feature type="transmembrane region" description="Helical" evidence="5">
    <location>
        <begin position="48"/>
        <end position="69"/>
    </location>
</feature>
<keyword evidence="5" id="KW-0472">Membrane</keyword>
<dbReference type="EMBL" id="DWYG01000170">
    <property type="protein sequence ID" value="HJB42806.1"/>
    <property type="molecule type" value="Genomic_DNA"/>
</dbReference>
<evidence type="ECO:0000256" key="3">
    <source>
        <dbReference type="ARBA" id="ARBA00023277"/>
    </source>
</evidence>
<dbReference type="Pfam" id="PF01915">
    <property type="entry name" value="Glyco_hydro_3_C"/>
    <property type="match status" value="1"/>
</dbReference>
<dbReference type="PROSITE" id="PS00775">
    <property type="entry name" value="GLYCOSYL_HYDROL_F3"/>
    <property type="match status" value="1"/>
</dbReference>
<feature type="transmembrane region" description="Helical" evidence="5">
    <location>
        <begin position="939"/>
        <end position="962"/>
    </location>
</feature>
<dbReference type="GO" id="GO:0004553">
    <property type="term" value="F:hydrolase activity, hydrolyzing O-glycosyl compounds"/>
    <property type="evidence" value="ECO:0007669"/>
    <property type="project" value="InterPro"/>
</dbReference>
<evidence type="ECO:0000259" key="6">
    <source>
        <dbReference type="SMART" id="SM01217"/>
    </source>
</evidence>
<protein>
    <submittedName>
        <fullName evidence="7">Glycoside hydrolase family 3 C-terminal domain-containing protein</fullName>
    </submittedName>
</protein>
<dbReference type="InterPro" id="IPR036881">
    <property type="entry name" value="Glyco_hydro_3_C_sf"/>
</dbReference>
<organism evidence="7 8">
    <name type="scientific">Candidatus Gemmiger avicola</name>
    <dbReference type="NCBI Taxonomy" id="2838605"/>
    <lineage>
        <taxon>Bacteria</taxon>
        <taxon>Bacillati</taxon>
        <taxon>Bacillota</taxon>
        <taxon>Clostridia</taxon>
        <taxon>Eubacteriales</taxon>
        <taxon>Gemmiger</taxon>
    </lineage>
</organism>
<dbReference type="InterPro" id="IPR050288">
    <property type="entry name" value="Cellulose_deg_GH3"/>
</dbReference>
<dbReference type="InterPro" id="IPR002772">
    <property type="entry name" value="Glyco_hydro_3_C"/>
</dbReference>
<dbReference type="Pfam" id="PF14310">
    <property type="entry name" value="Fn3-like"/>
    <property type="match status" value="1"/>
</dbReference>
<evidence type="ECO:0000256" key="1">
    <source>
        <dbReference type="ARBA" id="ARBA00005336"/>
    </source>
</evidence>
<dbReference type="InterPro" id="IPR001764">
    <property type="entry name" value="Glyco_hydro_3_N"/>
</dbReference>
<gene>
    <name evidence="7" type="ORF">H9945_09960</name>
</gene>
<feature type="transmembrane region" description="Helical" evidence="5">
    <location>
        <begin position="16"/>
        <end position="36"/>
    </location>
</feature>
<keyword evidence="5" id="KW-0812">Transmembrane</keyword>
<keyword evidence="2 4" id="KW-0378">Hydrolase</keyword>
<dbReference type="Gene3D" id="2.60.40.10">
    <property type="entry name" value="Immunoglobulins"/>
    <property type="match status" value="1"/>
</dbReference>
<feature type="domain" description="Fibronectin type III-like" evidence="6">
    <location>
        <begin position="452"/>
        <end position="526"/>
    </location>
</feature>
<dbReference type="SUPFAM" id="SSF52279">
    <property type="entry name" value="Beta-D-glucan exohydrolase, C-terminal domain"/>
    <property type="match status" value="1"/>
</dbReference>
<dbReference type="Proteomes" id="UP000886803">
    <property type="component" value="Unassembled WGS sequence"/>
</dbReference>
<dbReference type="PANTHER" id="PTHR42715">
    <property type="entry name" value="BETA-GLUCOSIDASE"/>
    <property type="match status" value="1"/>
</dbReference>
<evidence type="ECO:0000256" key="5">
    <source>
        <dbReference type="SAM" id="Phobius"/>
    </source>
</evidence>
<dbReference type="InterPro" id="IPR017853">
    <property type="entry name" value="GH"/>
</dbReference>
<comment type="similarity">
    <text evidence="1 4">Belongs to the glycosyl hydrolase 3 family.</text>
</comment>
<proteinExistence type="inferred from homology"/>
<dbReference type="Pfam" id="PF00933">
    <property type="entry name" value="Glyco_hydro_3"/>
    <property type="match status" value="1"/>
</dbReference>
<dbReference type="AlphaFoldDB" id="A0A9D2M7H3"/>
<dbReference type="GO" id="GO:0005975">
    <property type="term" value="P:carbohydrate metabolic process"/>
    <property type="evidence" value="ECO:0007669"/>
    <property type="project" value="InterPro"/>
</dbReference>
<keyword evidence="5" id="KW-1133">Transmembrane helix</keyword>
<accession>A0A9D2M7H3</accession>
<dbReference type="InterPro" id="IPR036962">
    <property type="entry name" value="Glyco_hydro_3_N_sf"/>
</dbReference>
<dbReference type="SUPFAM" id="SSF51445">
    <property type="entry name" value="(Trans)glycosidases"/>
    <property type="match status" value="1"/>
</dbReference>
<evidence type="ECO:0000313" key="7">
    <source>
        <dbReference type="EMBL" id="HJB42806.1"/>
    </source>
</evidence>
<sequence>MLAINIEDVLNVLTTVAPYLIGFGVVLVIAVIAMIACKKQSKAKKYMIRSQAGLAILLAFGICANLIAFGPMSTMISLATGGGSISDESIASATELGETIADEGIVLLKNDGGNLPLASGDNVNVFGWASTNPCYGGTGSGSLSDEFPLVSLLDGLRNAGLTPNQELIDFYTEYKADRPVVGMWEGDWTIPEPDVARYSDAELGYADLMDNAKAYSDQAIIVITRVGGEGADLPTYMYELANGSAPEVGYTQTYDETLNEGADWDEGDTYLNLTNQEEAMVEMVCQNFDNVTLVYNGAATMELGFVEDYPQIKSVLWCPGTGQSGFNGLGNIIAGAVNPSAKTTDTFVYDLTATPAYNNIGLFQYTNMDEFAVNGTLPSLVNYVEGIYVGYKFYETAAAEGLINYDDVVQYPFGYGLSYTSFSQTLNSVTEADGVITVSATVTNTGDVAGKDVVEVYYNPPYTNGGIEKASANLIGLAKTQILEPGASEDVTVTFNVEDMASYDDRSAKAYVLEAGDYVISINSDSHTIIDSETYNVPATITYSGDNKRASDAVAATNQFDFARGNATYLSRADGFANYAQATAAPTNLEMPADMKASFYNVSNYDPATDAVNPDDPNAEAPVTGAAGSTKLVELRGLEYDDPMWDTLLDQLTVEEMNSLISLGGYQTNGIDSIDKVRTNDCDGPASINNNFTGRGSIGFPAAVMIANTWNVDIATAFGDNIGQMADEMDVSGWYAPAMNIHRSAFAGRNFEYYSEDGFLSGQMAAHAVQGAAAHGVYAYVKHFAFNDQETNRCGMLCTWSTEQALREIYLKPFEIAIKQGGADAVMSSFNYIGNRWAGGSPELCQTVLRDEWGFVGMVLTDYFGVYGYMNADQAVRNGTDFMLVNYPTETSMVGSLTGGEISNAGQQAMRTATHNILYTVVNSRAYAEENLNPGMQTWQIAAIAVDVLLAVVIVALEGTVVRKGYAKRKKEEASA</sequence>
<evidence type="ECO:0000256" key="4">
    <source>
        <dbReference type="RuleBase" id="RU361161"/>
    </source>
</evidence>
<comment type="caution">
    <text evidence="7">The sequence shown here is derived from an EMBL/GenBank/DDBJ whole genome shotgun (WGS) entry which is preliminary data.</text>
</comment>
<dbReference type="PRINTS" id="PR00133">
    <property type="entry name" value="GLHYDRLASE3"/>
</dbReference>
<dbReference type="PANTHER" id="PTHR42715:SF10">
    <property type="entry name" value="BETA-GLUCOSIDASE"/>
    <property type="match status" value="1"/>
</dbReference>
<dbReference type="Gene3D" id="3.40.50.1700">
    <property type="entry name" value="Glycoside hydrolase family 3 C-terminal domain"/>
    <property type="match status" value="1"/>
</dbReference>
<dbReference type="InterPro" id="IPR019800">
    <property type="entry name" value="Glyco_hydro_3_AS"/>
</dbReference>
<reference evidence="7" key="2">
    <citation type="submission" date="2021-04" db="EMBL/GenBank/DDBJ databases">
        <authorList>
            <person name="Gilroy R."/>
        </authorList>
    </citation>
    <scope>NUCLEOTIDE SEQUENCE</scope>
    <source>
        <strain evidence="7">ChiBcec8-13705</strain>
    </source>
</reference>
<keyword evidence="4" id="KW-0326">Glycosidase</keyword>
<evidence type="ECO:0000256" key="2">
    <source>
        <dbReference type="ARBA" id="ARBA00022801"/>
    </source>
</evidence>
<keyword evidence="3" id="KW-0119">Carbohydrate metabolism</keyword>
<dbReference type="InterPro" id="IPR013783">
    <property type="entry name" value="Ig-like_fold"/>
</dbReference>
<name>A0A9D2M7H3_9FIRM</name>
<dbReference type="InterPro" id="IPR026891">
    <property type="entry name" value="Fn3-like"/>
</dbReference>
<dbReference type="SMART" id="SM01217">
    <property type="entry name" value="Fn3_like"/>
    <property type="match status" value="1"/>
</dbReference>
<evidence type="ECO:0000313" key="8">
    <source>
        <dbReference type="Proteomes" id="UP000886803"/>
    </source>
</evidence>
<reference evidence="7" key="1">
    <citation type="journal article" date="2021" name="PeerJ">
        <title>Extensive microbial diversity within the chicken gut microbiome revealed by metagenomics and culture.</title>
        <authorList>
            <person name="Gilroy R."/>
            <person name="Ravi A."/>
            <person name="Getino M."/>
            <person name="Pursley I."/>
            <person name="Horton D.L."/>
            <person name="Alikhan N.F."/>
            <person name="Baker D."/>
            <person name="Gharbi K."/>
            <person name="Hall N."/>
            <person name="Watson M."/>
            <person name="Adriaenssens E.M."/>
            <person name="Foster-Nyarko E."/>
            <person name="Jarju S."/>
            <person name="Secka A."/>
            <person name="Antonio M."/>
            <person name="Oren A."/>
            <person name="Chaudhuri R.R."/>
            <person name="La Ragione R."/>
            <person name="Hildebrand F."/>
            <person name="Pallen M.J."/>
        </authorList>
    </citation>
    <scope>NUCLEOTIDE SEQUENCE</scope>
    <source>
        <strain evidence="7">ChiBcec8-13705</strain>
    </source>
</reference>
<dbReference type="Gene3D" id="3.20.20.300">
    <property type="entry name" value="Glycoside hydrolase, family 3, N-terminal domain"/>
    <property type="match status" value="1"/>
</dbReference>